<dbReference type="InterPro" id="IPR039528">
    <property type="entry name" value="DPM1-like"/>
</dbReference>
<reference evidence="5" key="1">
    <citation type="journal article" date="2020" name="mSystems">
        <title>Genome- and Community-Level Interaction Insights into Carbon Utilization and Element Cycling Functions of Hydrothermarchaeota in Hydrothermal Sediment.</title>
        <authorList>
            <person name="Zhou Z."/>
            <person name="Liu Y."/>
            <person name="Xu W."/>
            <person name="Pan J."/>
            <person name="Luo Z.H."/>
            <person name="Li M."/>
        </authorList>
    </citation>
    <scope>NUCLEOTIDE SEQUENCE [LARGE SCALE GENOMIC DNA]</scope>
    <source>
        <strain evidence="5">HyVt-233</strain>
    </source>
</reference>
<evidence type="ECO:0000313" key="5">
    <source>
        <dbReference type="EMBL" id="HDD43751.1"/>
    </source>
</evidence>
<dbReference type="GO" id="GO:0035269">
    <property type="term" value="P:protein O-linked glycosylation via mannose"/>
    <property type="evidence" value="ECO:0007669"/>
    <property type="project" value="TreeGrafter"/>
</dbReference>
<evidence type="ECO:0000259" key="4">
    <source>
        <dbReference type="Pfam" id="PF00535"/>
    </source>
</evidence>
<dbReference type="PANTHER" id="PTHR43398:SF1">
    <property type="entry name" value="DOLICHOL-PHOSPHATE MANNOSYLTRANSFERASE SUBUNIT 1"/>
    <property type="match status" value="1"/>
</dbReference>
<dbReference type="EMBL" id="DRBS01000103">
    <property type="protein sequence ID" value="HDD43751.1"/>
    <property type="molecule type" value="Genomic_DNA"/>
</dbReference>
<evidence type="ECO:0000256" key="3">
    <source>
        <dbReference type="ARBA" id="ARBA00022679"/>
    </source>
</evidence>
<organism evidence="5">
    <name type="scientific">Desulfofervidus auxilii</name>
    <dbReference type="NCBI Taxonomy" id="1621989"/>
    <lineage>
        <taxon>Bacteria</taxon>
        <taxon>Pseudomonadati</taxon>
        <taxon>Thermodesulfobacteriota</taxon>
        <taxon>Candidatus Desulfofervidia</taxon>
        <taxon>Candidatus Desulfofervidales</taxon>
        <taxon>Candidatus Desulfofervidaceae</taxon>
        <taxon>Candidatus Desulfofervidus</taxon>
    </lineage>
</organism>
<dbReference type="InterPro" id="IPR029044">
    <property type="entry name" value="Nucleotide-diphossugar_trans"/>
</dbReference>
<accession>A0A7C0Y8L4</accession>
<gene>
    <name evidence="5" type="ORF">ENG63_02675</name>
</gene>
<dbReference type="GO" id="GO:0006488">
    <property type="term" value="P:dolichol-linked oligosaccharide biosynthetic process"/>
    <property type="evidence" value="ECO:0007669"/>
    <property type="project" value="TreeGrafter"/>
</dbReference>
<dbReference type="Gene3D" id="3.90.550.10">
    <property type="entry name" value="Spore Coat Polysaccharide Biosynthesis Protein SpsA, Chain A"/>
    <property type="match status" value="1"/>
</dbReference>
<dbReference type="InterPro" id="IPR001173">
    <property type="entry name" value="Glyco_trans_2-like"/>
</dbReference>
<keyword evidence="3" id="KW-0808">Transferase</keyword>
<comment type="caution">
    <text evidence="5">The sequence shown here is derived from an EMBL/GenBank/DDBJ whole genome shotgun (WGS) entry which is preliminary data.</text>
</comment>
<feature type="domain" description="Glycosyltransferase 2-like" evidence="4">
    <location>
        <begin position="5"/>
        <end position="174"/>
    </location>
</feature>
<dbReference type="AlphaFoldDB" id="A0A7C0Y8L4"/>
<evidence type="ECO:0000256" key="2">
    <source>
        <dbReference type="ARBA" id="ARBA00022676"/>
    </source>
</evidence>
<dbReference type="SUPFAM" id="SSF53448">
    <property type="entry name" value="Nucleotide-diphospho-sugar transferases"/>
    <property type="match status" value="1"/>
</dbReference>
<comment type="similarity">
    <text evidence="1">Belongs to the glycosyltransferase 2 family.</text>
</comment>
<dbReference type="Proteomes" id="UP000886289">
    <property type="component" value="Unassembled WGS sequence"/>
</dbReference>
<dbReference type="GO" id="GO:0006506">
    <property type="term" value="P:GPI anchor biosynthetic process"/>
    <property type="evidence" value="ECO:0007669"/>
    <property type="project" value="TreeGrafter"/>
</dbReference>
<proteinExistence type="inferred from homology"/>
<evidence type="ECO:0000256" key="1">
    <source>
        <dbReference type="ARBA" id="ARBA00006739"/>
    </source>
</evidence>
<dbReference type="Pfam" id="PF00535">
    <property type="entry name" value="Glycos_transf_2"/>
    <property type="match status" value="1"/>
</dbReference>
<protein>
    <submittedName>
        <fullName evidence="5">Glycosyltransferase family 2 protein</fullName>
    </submittedName>
</protein>
<dbReference type="CDD" id="cd04179">
    <property type="entry name" value="DPM_DPG-synthase_like"/>
    <property type="match status" value="1"/>
</dbReference>
<dbReference type="PANTHER" id="PTHR43398">
    <property type="entry name" value="DOLICHOL-PHOSPHATE MANNOSYLTRANSFERASE SUBUNIT 1"/>
    <property type="match status" value="1"/>
</dbReference>
<name>A0A7C0Y8L4_DESA2</name>
<keyword evidence="2" id="KW-0328">Glycosyltransferase</keyword>
<sequence length="249" mass="29131">MLTLSILMPCYKGENFIENSIKTVEREVSLFEKNFELIVIIDGFVDNAYKKAKALEKEYKNLKVLGYEKNKGKGYAIKYGLKYCQGKYIAFLDSDLDYHPKALAWFLEAARDKNADLVIGNRRDKNSIYKYPLMRKIASIGFNFYVNFLFPELKLHDTQAGIKLIKRKKTQKLFGYFENQEGIYGFIFDIYLLVLARKLNLKIIQAPCIFEMKSSTIGKGKNFFKTAYKMGKEVWKFKQSFYKGFLNEK</sequence>
<dbReference type="GO" id="GO:0016020">
    <property type="term" value="C:membrane"/>
    <property type="evidence" value="ECO:0007669"/>
    <property type="project" value="GOC"/>
</dbReference>
<dbReference type="GO" id="GO:0004582">
    <property type="term" value="F:dolichyl-phosphate beta-D-mannosyltransferase activity"/>
    <property type="evidence" value="ECO:0007669"/>
    <property type="project" value="InterPro"/>
</dbReference>